<gene>
    <name evidence="1" type="ORF">Patl1_13964</name>
</gene>
<evidence type="ECO:0000313" key="2">
    <source>
        <dbReference type="Proteomes" id="UP001164250"/>
    </source>
</evidence>
<dbReference type="Proteomes" id="UP001164250">
    <property type="component" value="Chromosome 8"/>
</dbReference>
<evidence type="ECO:0000313" key="1">
    <source>
        <dbReference type="EMBL" id="KAJ0090427.1"/>
    </source>
</evidence>
<proteinExistence type="predicted"/>
<keyword evidence="2" id="KW-1185">Reference proteome</keyword>
<reference evidence="2" key="1">
    <citation type="journal article" date="2023" name="G3 (Bethesda)">
        <title>Genome assembly and association tests identify interacting loci associated with vigor, precocity, and sex in interspecific pistachio rootstocks.</title>
        <authorList>
            <person name="Palmer W."/>
            <person name="Jacygrad E."/>
            <person name="Sagayaradj S."/>
            <person name="Cavanaugh K."/>
            <person name="Han R."/>
            <person name="Bertier L."/>
            <person name="Beede B."/>
            <person name="Kafkas S."/>
            <person name="Golino D."/>
            <person name="Preece J."/>
            <person name="Michelmore R."/>
        </authorList>
    </citation>
    <scope>NUCLEOTIDE SEQUENCE [LARGE SCALE GENOMIC DNA]</scope>
</reference>
<name>A0ACC1AUU8_9ROSI</name>
<protein>
    <submittedName>
        <fullName evidence="1">Uncharacterized protein</fullName>
    </submittedName>
</protein>
<organism evidence="1 2">
    <name type="scientific">Pistacia atlantica</name>
    <dbReference type="NCBI Taxonomy" id="434234"/>
    <lineage>
        <taxon>Eukaryota</taxon>
        <taxon>Viridiplantae</taxon>
        <taxon>Streptophyta</taxon>
        <taxon>Embryophyta</taxon>
        <taxon>Tracheophyta</taxon>
        <taxon>Spermatophyta</taxon>
        <taxon>Magnoliopsida</taxon>
        <taxon>eudicotyledons</taxon>
        <taxon>Gunneridae</taxon>
        <taxon>Pentapetalae</taxon>
        <taxon>rosids</taxon>
        <taxon>malvids</taxon>
        <taxon>Sapindales</taxon>
        <taxon>Anacardiaceae</taxon>
        <taxon>Pistacia</taxon>
    </lineage>
</organism>
<sequence length="179" mass="20406">MVCENVGDRIDERKPSRLQPKVEMKLGAYQSQTILDSTHAKCLKGEVGRMTMTTKVSSTLGGRECHAERLKQKKVGRVVNSKILTSGRKEVLEKMNLRKKMRDSNTGWREEANTKDDRLKKKKKPTLRVKAKVVEERRISLVSFNCIAVVSLLDVLDDLSHLQHLWDTKVVKFINSGMS</sequence>
<dbReference type="EMBL" id="CM047904">
    <property type="protein sequence ID" value="KAJ0090427.1"/>
    <property type="molecule type" value="Genomic_DNA"/>
</dbReference>
<accession>A0ACC1AUU8</accession>
<comment type="caution">
    <text evidence="1">The sequence shown here is derived from an EMBL/GenBank/DDBJ whole genome shotgun (WGS) entry which is preliminary data.</text>
</comment>